<evidence type="ECO:0000313" key="1">
    <source>
        <dbReference type="EMBL" id="CAB4149382.1"/>
    </source>
</evidence>
<gene>
    <name evidence="1" type="ORF">UFOVP541_19</name>
</gene>
<dbReference type="EMBL" id="LR796516">
    <property type="protein sequence ID" value="CAB4149382.1"/>
    <property type="molecule type" value="Genomic_DNA"/>
</dbReference>
<organism evidence="1">
    <name type="scientific">uncultured Caudovirales phage</name>
    <dbReference type="NCBI Taxonomy" id="2100421"/>
    <lineage>
        <taxon>Viruses</taxon>
        <taxon>Duplodnaviria</taxon>
        <taxon>Heunggongvirae</taxon>
        <taxon>Uroviricota</taxon>
        <taxon>Caudoviricetes</taxon>
        <taxon>Peduoviridae</taxon>
        <taxon>Maltschvirus</taxon>
        <taxon>Maltschvirus maltsch</taxon>
    </lineage>
</organism>
<reference evidence="1" key="1">
    <citation type="submission" date="2020-04" db="EMBL/GenBank/DDBJ databases">
        <authorList>
            <person name="Chiriac C."/>
            <person name="Salcher M."/>
            <person name="Ghai R."/>
            <person name="Kavagutti S V."/>
        </authorList>
    </citation>
    <scope>NUCLEOTIDE SEQUENCE</scope>
</reference>
<accession>A0A6J5MSH9</accession>
<name>A0A6J5MSH9_9CAUD</name>
<protein>
    <submittedName>
        <fullName evidence="1">Uncharacterized protein</fullName>
    </submittedName>
</protein>
<sequence length="79" mass="8886">MSSFDFESLTLEEVEVLENLTGESIDQAFSNGKPKGKALKSFVWIVMKRDNPKFTIEEASKFTLSQALALVQGDEEKKE</sequence>
<proteinExistence type="predicted"/>